<dbReference type="InterPro" id="IPR013653">
    <property type="entry name" value="GCN5-like_dom"/>
</dbReference>
<sequence>MDPQDTLKEIPAEDYQPLLDELKSDFPNSLHAWSFLKSIERWRVDDPTLSVKILAINGDFRKKFIVFYSAPPNLADLRGSIHKWSNKEDDDVIIREVLSNSMNQLPWLGEGIRLFTAITEETDRAVVPFLQEIWKDKNLSIEPGHLIYWVPKEDALQWTIEAPPGTYVSFLNESHAKEVDDIWPHKYDGSLTLISTMIRVNFGIGLFDSETNELMSWALHWFYGAIGVLQTKDHHKKKGYAATVVKAISKEIARRGDHVFLNIVPGNTPSINLVEKLGYKFLMNGTWIFKGF</sequence>
<reference evidence="2" key="1">
    <citation type="journal article" date="2021" name="Mol. Ecol. Resour.">
        <title>Apolygus lucorum genome provides insights into omnivorousness and mesophyll feeding.</title>
        <authorList>
            <person name="Liu Y."/>
            <person name="Liu H."/>
            <person name="Wang H."/>
            <person name="Huang T."/>
            <person name="Liu B."/>
            <person name="Yang B."/>
            <person name="Yin L."/>
            <person name="Li B."/>
            <person name="Zhang Y."/>
            <person name="Zhang S."/>
            <person name="Jiang F."/>
            <person name="Zhang X."/>
            <person name="Ren Y."/>
            <person name="Wang B."/>
            <person name="Wang S."/>
            <person name="Lu Y."/>
            <person name="Wu K."/>
            <person name="Fan W."/>
            <person name="Wang G."/>
        </authorList>
    </citation>
    <scope>NUCLEOTIDE SEQUENCE</scope>
    <source>
        <strain evidence="2">12Hb</strain>
    </source>
</reference>
<organism evidence="2 3">
    <name type="scientific">Apolygus lucorum</name>
    <name type="common">Small green plant bug</name>
    <name type="synonym">Lygocoris lucorum</name>
    <dbReference type="NCBI Taxonomy" id="248454"/>
    <lineage>
        <taxon>Eukaryota</taxon>
        <taxon>Metazoa</taxon>
        <taxon>Ecdysozoa</taxon>
        <taxon>Arthropoda</taxon>
        <taxon>Hexapoda</taxon>
        <taxon>Insecta</taxon>
        <taxon>Pterygota</taxon>
        <taxon>Neoptera</taxon>
        <taxon>Paraneoptera</taxon>
        <taxon>Hemiptera</taxon>
        <taxon>Heteroptera</taxon>
        <taxon>Panheteroptera</taxon>
        <taxon>Cimicomorpha</taxon>
        <taxon>Miridae</taxon>
        <taxon>Mirini</taxon>
        <taxon>Apolygus</taxon>
    </lineage>
</organism>
<proteinExistence type="predicted"/>
<dbReference type="PANTHER" id="PTHR20958:SF6">
    <property type="entry name" value="GLYCINE N-ACYLTRANSFERASE-LIKE PROTEIN"/>
    <property type="match status" value="1"/>
</dbReference>
<dbReference type="InterPro" id="IPR053225">
    <property type="entry name" value="Acyl-CoA_N-acyltransferase"/>
</dbReference>
<dbReference type="Pfam" id="PF08445">
    <property type="entry name" value="FR47"/>
    <property type="match status" value="1"/>
</dbReference>
<protein>
    <recommendedName>
        <fullName evidence="1">GCN5-related N-acetyltransferase Rv2170-like domain-containing protein</fullName>
    </recommendedName>
</protein>
<dbReference type="Proteomes" id="UP000466442">
    <property type="component" value="Unassembled WGS sequence"/>
</dbReference>
<accession>A0A8S9Y4L6</accession>
<dbReference type="AlphaFoldDB" id="A0A8S9Y4L6"/>
<dbReference type="InterPro" id="IPR016181">
    <property type="entry name" value="Acyl_CoA_acyltransferase"/>
</dbReference>
<dbReference type="OrthoDB" id="61870at2759"/>
<evidence type="ECO:0000259" key="1">
    <source>
        <dbReference type="Pfam" id="PF08445"/>
    </source>
</evidence>
<dbReference type="GO" id="GO:0016747">
    <property type="term" value="F:acyltransferase activity, transferring groups other than amino-acyl groups"/>
    <property type="evidence" value="ECO:0007669"/>
    <property type="project" value="InterPro"/>
</dbReference>
<name>A0A8S9Y4L6_APOLU</name>
<dbReference type="Gene3D" id="3.40.630.30">
    <property type="match status" value="2"/>
</dbReference>
<comment type="caution">
    <text evidence="2">The sequence shown here is derived from an EMBL/GenBank/DDBJ whole genome shotgun (WGS) entry which is preliminary data.</text>
</comment>
<gene>
    <name evidence="2" type="ORF">GE061_010038</name>
</gene>
<dbReference type="EMBL" id="WIXP02000002">
    <property type="protein sequence ID" value="KAF6215286.1"/>
    <property type="molecule type" value="Genomic_DNA"/>
</dbReference>
<evidence type="ECO:0000313" key="3">
    <source>
        <dbReference type="Proteomes" id="UP000466442"/>
    </source>
</evidence>
<keyword evidence="3" id="KW-1185">Reference proteome</keyword>
<feature type="domain" description="GCN5-related N-acetyltransferase Rv2170-like" evidence="1">
    <location>
        <begin position="204"/>
        <end position="288"/>
    </location>
</feature>
<dbReference type="SUPFAM" id="SSF55729">
    <property type="entry name" value="Acyl-CoA N-acyltransferases (Nat)"/>
    <property type="match status" value="1"/>
</dbReference>
<dbReference type="PANTHER" id="PTHR20958">
    <property type="entry name" value="GLYCINE N-ACYLTRANSFERASE-LIKE PROTEIN"/>
    <property type="match status" value="1"/>
</dbReference>
<evidence type="ECO:0000313" key="2">
    <source>
        <dbReference type="EMBL" id="KAF6215286.1"/>
    </source>
</evidence>